<gene>
    <name evidence="1" type="ORF">JMUB3934_0981</name>
</gene>
<dbReference type="RefSeq" id="WP_172617770.1">
    <property type="nucleotide sequence ID" value="NZ_AP019835.1"/>
</dbReference>
<evidence type="ECO:0000313" key="2">
    <source>
        <dbReference type="Proteomes" id="UP000321501"/>
    </source>
</evidence>
<protein>
    <submittedName>
        <fullName evidence="1">Uncharacterized protein</fullName>
    </submittedName>
</protein>
<evidence type="ECO:0000313" key="1">
    <source>
        <dbReference type="EMBL" id="BBM49685.1"/>
    </source>
</evidence>
<proteinExistence type="predicted"/>
<organism evidence="1 2">
    <name type="scientific">Leptotrichia wadei</name>
    <dbReference type="NCBI Taxonomy" id="157687"/>
    <lineage>
        <taxon>Bacteria</taxon>
        <taxon>Fusobacteriati</taxon>
        <taxon>Fusobacteriota</taxon>
        <taxon>Fusobacteriia</taxon>
        <taxon>Fusobacteriales</taxon>
        <taxon>Leptotrichiaceae</taxon>
        <taxon>Leptotrichia</taxon>
    </lineage>
</organism>
<name>A0A510KHX5_9FUSO</name>
<reference evidence="1 2" key="1">
    <citation type="submission" date="2019-07" db="EMBL/GenBank/DDBJ databases">
        <title>Complete Genome Sequence of Leptotrichia wadei Strain JMUB3934.</title>
        <authorList>
            <person name="Watanabe S."/>
            <person name="Cui L."/>
        </authorList>
    </citation>
    <scope>NUCLEOTIDE SEQUENCE [LARGE SCALE GENOMIC DNA]</scope>
    <source>
        <strain evidence="1 2">JMUB3934</strain>
    </source>
</reference>
<dbReference type="Proteomes" id="UP000321501">
    <property type="component" value="Chromosome"/>
</dbReference>
<dbReference type="EMBL" id="AP019835">
    <property type="protein sequence ID" value="BBM49685.1"/>
    <property type="molecule type" value="Genomic_DNA"/>
</dbReference>
<sequence length="53" mass="6016">MKMEIRNLIGIEIMEQGKLLKVTDAMLEGDNIVLITETVEKAKKDIKETKKGK</sequence>
<accession>A0A510KHX5</accession>
<dbReference type="AlphaFoldDB" id="A0A510KHX5"/>